<organism evidence="1">
    <name type="scientific">marine sediment metagenome</name>
    <dbReference type="NCBI Taxonomy" id="412755"/>
    <lineage>
        <taxon>unclassified sequences</taxon>
        <taxon>metagenomes</taxon>
        <taxon>ecological metagenomes</taxon>
    </lineage>
</organism>
<comment type="caution">
    <text evidence="1">The sequence shown here is derived from an EMBL/GenBank/DDBJ whole genome shotgun (WGS) entry which is preliminary data.</text>
</comment>
<dbReference type="AlphaFoldDB" id="A0A0F9U052"/>
<reference evidence="1" key="1">
    <citation type="journal article" date="2015" name="Nature">
        <title>Complex archaea that bridge the gap between prokaryotes and eukaryotes.</title>
        <authorList>
            <person name="Spang A."/>
            <person name="Saw J.H."/>
            <person name="Jorgensen S.L."/>
            <person name="Zaremba-Niedzwiedzka K."/>
            <person name="Martijn J."/>
            <person name="Lind A.E."/>
            <person name="van Eijk R."/>
            <person name="Schleper C."/>
            <person name="Guy L."/>
            <person name="Ettema T.J."/>
        </authorList>
    </citation>
    <scope>NUCLEOTIDE SEQUENCE</scope>
</reference>
<accession>A0A0F9U052</accession>
<dbReference type="EMBL" id="LAZR01000146">
    <property type="protein sequence ID" value="KKN86610.1"/>
    <property type="molecule type" value="Genomic_DNA"/>
</dbReference>
<protein>
    <submittedName>
        <fullName evidence="1">Uncharacterized protein</fullName>
    </submittedName>
</protein>
<name>A0A0F9U052_9ZZZZ</name>
<proteinExistence type="predicted"/>
<evidence type="ECO:0000313" key="1">
    <source>
        <dbReference type="EMBL" id="KKN86610.1"/>
    </source>
</evidence>
<sequence length="178" mass="20239">MSEEPTSSDAKGTEIIIDVEPRNKEFRVEVMPETTVEEVIATLIRRCEDEGINVSDWGRSKVGSSNVSFTMLRKSTGNTALAPNVTFGELFPEMEDRETFRLDARAQVGEARTYAENTQRAFEFDELQNIRATADYNAQTLLDSPPETIDQHWIPAYRLLQHAANNLLMLKIRLQETE</sequence>
<gene>
    <name evidence="1" type="ORF">LCGC14_0267860</name>
</gene>